<dbReference type="EMBL" id="CADCVH010000102">
    <property type="protein sequence ID" value="CAA9470293.1"/>
    <property type="molecule type" value="Genomic_DNA"/>
</dbReference>
<dbReference type="AlphaFoldDB" id="A0A6J4RI72"/>
<reference evidence="1" key="1">
    <citation type="submission" date="2020-02" db="EMBL/GenBank/DDBJ databases">
        <authorList>
            <person name="Meier V. D."/>
        </authorList>
    </citation>
    <scope>NUCLEOTIDE SEQUENCE</scope>
    <source>
        <strain evidence="1">AVDCRST_MAG02</strain>
    </source>
</reference>
<sequence>MDESPFSKDVDPGVFMAARGSVFAEEGMFRLTGLQMHANARKRLRMFR</sequence>
<accession>A0A6J4RI72</accession>
<proteinExistence type="predicted"/>
<evidence type="ECO:0000313" key="1">
    <source>
        <dbReference type="EMBL" id="CAA9470293.1"/>
    </source>
</evidence>
<gene>
    <name evidence="1" type="ORF">AVDCRST_MAG02-4027</name>
</gene>
<protein>
    <submittedName>
        <fullName evidence="1">Uncharacterized protein</fullName>
    </submittedName>
</protein>
<organism evidence="1">
    <name type="scientific">uncultured Rubrobacteraceae bacterium</name>
    <dbReference type="NCBI Taxonomy" id="349277"/>
    <lineage>
        <taxon>Bacteria</taxon>
        <taxon>Bacillati</taxon>
        <taxon>Actinomycetota</taxon>
        <taxon>Rubrobacteria</taxon>
        <taxon>Rubrobacterales</taxon>
        <taxon>Rubrobacteraceae</taxon>
        <taxon>environmental samples</taxon>
    </lineage>
</organism>
<name>A0A6J4RI72_9ACTN</name>